<keyword evidence="8" id="KW-1185">Reference proteome</keyword>
<dbReference type="Gene3D" id="2.40.330.10">
    <property type="entry name" value="DNA-binding pseudobarrel domain"/>
    <property type="match status" value="3"/>
</dbReference>
<reference evidence="8" key="1">
    <citation type="journal article" date="2019" name="Gigascience">
        <title>De novo genome assembly of the endangered Acer yangbiense, a plant species with extremely small populations endemic to Yunnan Province, China.</title>
        <authorList>
            <person name="Yang J."/>
            <person name="Wariss H.M."/>
            <person name="Tao L."/>
            <person name="Zhang R."/>
            <person name="Yun Q."/>
            <person name="Hollingsworth P."/>
            <person name="Dao Z."/>
            <person name="Luo G."/>
            <person name="Guo H."/>
            <person name="Ma Y."/>
            <person name="Sun W."/>
        </authorList>
    </citation>
    <scope>NUCLEOTIDE SEQUENCE [LARGE SCALE GENOMIC DNA]</scope>
    <source>
        <strain evidence="8">cv. Malutang</strain>
    </source>
</reference>
<gene>
    <name evidence="7" type="ORF">EZV62_011418</name>
</gene>
<dbReference type="InterPro" id="IPR015300">
    <property type="entry name" value="DNA-bd_pseudobarrel_sf"/>
</dbReference>
<evidence type="ECO:0000313" key="7">
    <source>
        <dbReference type="EMBL" id="TXG64424.1"/>
    </source>
</evidence>
<dbReference type="CDD" id="cd10017">
    <property type="entry name" value="B3_DNA"/>
    <property type="match status" value="3"/>
</dbReference>
<proteinExistence type="predicted"/>
<comment type="caution">
    <text evidence="7">The sequence shown here is derived from an EMBL/GenBank/DDBJ whole genome shotgun (WGS) entry which is preliminary data.</text>
</comment>
<dbReference type="OrthoDB" id="623918at2759"/>
<feature type="domain" description="TF-B3" evidence="6">
    <location>
        <begin position="456"/>
        <end position="552"/>
    </location>
</feature>
<organism evidence="7 8">
    <name type="scientific">Acer yangbiense</name>
    <dbReference type="NCBI Taxonomy" id="1000413"/>
    <lineage>
        <taxon>Eukaryota</taxon>
        <taxon>Viridiplantae</taxon>
        <taxon>Streptophyta</taxon>
        <taxon>Embryophyta</taxon>
        <taxon>Tracheophyta</taxon>
        <taxon>Spermatophyta</taxon>
        <taxon>Magnoliopsida</taxon>
        <taxon>eudicotyledons</taxon>
        <taxon>Gunneridae</taxon>
        <taxon>Pentapetalae</taxon>
        <taxon>rosids</taxon>
        <taxon>malvids</taxon>
        <taxon>Sapindales</taxon>
        <taxon>Sapindaceae</taxon>
        <taxon>Hippocastanoideae</taxon>
        <taxon>Acereae</taxon>
        <taxon>Acer</taxon>
    </lineage>
</organism>
<dbReference type="EMBL" id="VAHF01000004">
    <property type="protein sequence ID" value="TXG64424.1"/>
    <property type="molecule type" value="Genomic_DNA"/>
</dbReference>
<feature type="domain" description="TF-B3" evidence="6">
    <location>
        <begin position="21"/>
        <end position="114"/>
    </location>
</feature>
<evidence type="ECO:0000256" key="4">
    <source>
        <dbReference type="ARBA" id="ARBA00023163"/>
    </source>
</evidence>
<dbReference type="PANTHER" id="PTHR31920">
    <property type="entry name" value="B3 DOMAIN-CONTAINING"/>
    <property type="match status" value="1"/>
</dbReference>
<evidence type="ECO:0000259" key="6">
    <source>
        <dbReference type="PROSITE" id="PS50863"/>
    </source>
</evidence>
<dbReference type="AlphaFoldDB" id="A0A5C7I5N6"/>
<comment type="subcellular location">
    <subcellularLocation>
        <location evidence="1">Nucleus</location>
    </subcellularLocation>
</comment>
<dbReference type="PROSITE" id="PS50863">
    <property type="entry name" value="B3"/>
    <property type="match status" value="3"/>
</dbReference>
<accession>A0A5C7I5N6</accession>
<evidence type="ECO:0000256" key="3">
    <source>
        <dbReference type="ARBA" id="ARBA00023125"/>
    </source>
</evidence>
<dbReference type="InterPro" id="IPR003340">
    <property type="entry name" value="B3_DNA-bd"/>
</dbReference>
<dbReference type="SMART" id="SM01019">
    <property type="entry name" value="B3"/>
    <property type="match status" value="3"/>
</dbReference>
<keyword evidence="4" id="KW-0804">Transcription</keyword>
<keyword evidence="2" id="KW-0805">Transcription regulation</keyword>
<dbReference type="SUPFAM" id="SSF101936">
    <property type="entry name" value="DNA-binding pseudobarrel domain"/>
    <property type="match status" value="3"/>
</dbReference>
<feature type="domain" description="TF-B3" evidence="6">
    <location>
        <begin position="234"/>
        <end position="329"/>
    </location>
</feature>
<name>A0A5C7I5N6_9ROSI</name>
<evidence type="ECO:0000313" key="8">
    <source>
        <dbReference type="Proteomes" id="UP000323000"/>
    </source>
</evidence>
<evidence type="ECO:0000256" key="1">
    <source>
        <dbReference type="ARBA" id="ARBA00004123"/>
    </source>
</evidence>
<evidence type="ECO:0000256" key="2">
    <source>
        <dbReference type="ARBA" id="ARBA00023015"/>
    </source>
</evidence>
<sequence>MALGRRAEPSSSNSLAETPSQFFKVILADTLQDRKLRIPEKFVRRFGDELSDVASLRDPNGQVWHVKLVRDGKEIWFHDGLHDFVKYHSICVGHFLVFKYAKKSNFHVLVFDKTACEVQYPDYCEELNDEKNSVQLDEMKIDNSVEIMGLRTPNPSSSSLRSKGTYMCVECGASVESKTTKHLNDPYSSTQDEHEEEVCRFSGSSSATKRTATTEERERAIEAAKAFESANPFCSVVMRSTYVQKWCIMFLPACFSVKHLKGVSGFIKLQLSDGKQWPVHCQYRGGRAKLGQGWYGFTLENNLGEGDVCVFEMLRSRDIVLKVTVFRVLETAESVNRVSFVSALGKNRCRKCVAYLETTPKHVHDSRSSKRCKIEEVERVDNSDVVGDVSELRKTANKVVTHSSDGKNKSKYDDDEVLALLKDKGIFVKQNFRKIAAEAKERVINIVRFLKPKNPCFMVFFQSRSYDRYSLYVPAEFASKYFSRDVKIIKLQVSDGREWPVQLFWRHNESADIITGWSAFSRENNLKEGDLCLFELIRKEDFLLKVSVFHSCD</sequence>
<keyword evidence="3" id="KW-0238">DNA-binding</keyword>
<dbReference type="InterPro" id="IPR050655">
    <property type="entry name" value="Plant_B3_domain"/>
</dbReference>
<dbReference type="PANTHER" id="PTHR31920:SF51">
    <property type="entry name" value="BINDING PROTEIN, PUTATIVE-RELATED"/>
    <property type="match status" value="1"/>
</dbReference>
<dbReference type="Proteomes" id="UP000323000">
    <property type="component" value="Chromosome 4"/>
</dbReference>
<protein>
    <recommendedName>
        <fullName evidence="6">TF-B3 domain-containing protein</fullName>
    </recommendedName>
</protein>
<evidence type="ECO:0000256" key="5">
    <source>
        <dbReference type="ARBA" id="ARBA00023242"/>
    </source>
</evidence>
<dbReference type="Pfam" id="PF02362">
    <property type="entry name" value="B3"/>
    <property type="match status" value="3"/>
</dbReference>
<keyword evidence="5" id="KW-0539">Nucleus</keyword>
<dbReference type="GO" id="GO:0005634">
    <property type="term" value="C:nucleus"/>
    <property type="evidence" value="ECO:0007669"/>
    <property type="project" value="UniProtKB-SubCell"/>
</dbReference>
<dbReference type="GO" id="GO:0003677">
    <property type="term" value="F:DNA binding"/>
    <property type="evidence" value="ECO:0007669"/>
    <property type="project" value="UniProtKB-KW"/>
</dbReference>